<dbReference type="AlphaFoldDB" id="A0AAU2HDC8"/>
<proteinExistence type="predicted"/>
<sequence length="90" mass="8988">MSGDGGNDRIMAGGGDGGAGSRDQGKGGTGNYLGRMFGNDGNDILIAVAGRRTTDKSDGNSVRSTIDGGAGDDVCKALPRNQGSIVRCNP</sequence>
<evidence type="ECO:0000313" key="2">
    <source>
        <dbReference type="EMBL" id="WTU44941.1"/>
    </source>
</evidence>
<protein>
    <recommendedName>
        <fullName evidence="3">Calcium-binding protein</fullName>
    </recommendedName>
</protein>
<organism evidence="2">
    <name type="scientific">Streptomyces sp. NBC_00060</name>
    <dbReference type="NCBI Taxonomy" id="2975636"/>
    <lineage>
        <taxon>Bacteria</taxon>
        <taxon>Bacillati</taxon>
        <taxon>Actinomycetota</taxon>
        <taxon>Actinomycetes</taxon>
        <taxon>Kitasatosporales</taxon>
        <taxon>Streptomycetaceae</taxon>
        <taxon>Streptomyces</taxon>
    </lineage>
</organism>
<feature type="region of interest" description="Disordered" evidence="1">
    <location>
        <begin position="52"/>
        <end position="76"/>
    </location>
</feature>
<gene>
    <name evidence="2" type="ORF">OHV25_37910</name>
</gene>
<feature type="compositionally biased region" description="Gly residues" evidence="1">
    <location>
        <begin position="12"/>
        <end position="31"/>
    </location>
</feature>
<evidence type="ECO:0000256" key="1">
    <source>
        <dbReference type="SAM" id="MobiDB-lite"/>
    </source>
</evidence>
<dbReference type="EMBL" id="CP108253">
    <property type="protein sequence ID" value="WTU44941.1"/>
    <property type="molecule type" value="Genomic_DNA"/>
</dbReference>
<feature type="region of interest" description="Disordered" evidence="1">
    <location>
        <begin position="1"/>
        <end position="34"/>
    </location>
</feature>
<name>A0AAU2HDC8_9ACTN</name>
<reference evidence="2" key="1">
    <citation type="submission" date="2022-10" db="EMBL/GenBank/DDBJ databases">
        <title>The complete genomes of actinobacterial strains from the NBC collection.</title>
        <authorList>
            <person name="Joergensen T.S."/>
            <person name="Alvarez Arevalo M."/>
            <person name="Sterndorff E.B."/>
            <person name="Faurdal D."/>
            <person name="Vuksanovic O."/>
            <person name="Mourched A.-S."/>
            <person name="Charusanti P."/>
            <person name="Shaw S."/>
            <person name="Blin K."/>
            <person name="Weber T."/>
        </authorList>
    </citation>
    <scope>NUCLEOTIDE SEQUENCE</scope>
    <source>
        <strain evidence="2">NBC_00060</strain>
    </source>
</reference>
<accession>A0AAU2HDC8</accession>
<evidence type="ECO:0008006" key="3">
    <source>
        <dbReference type="Google" id="ProtNLM"/>
    </source>
</evidence>